<dbReference type="RefSeq" id="XP_025596818.1">
    <property type="nucleotide sequence ID" value="XM_025743007.1"/>
</dbReference>
<proteinExistence type="predicted"/>
<feature type="region of interest" description="Disordered" evidence="1">
    <location>
        <begin position="51"/>
        <end position="89"/>
    </location>
</feature>
<name>A0A316Z4M0_9BASI</name>
<sequence>MQAQMTLGAHLSSMQTQHSAQSSHSSCVLNAALLPLTLPAGERAAPASLEVEHGRGEGMEREKANRLPAWGARLPNAGARRAGKRPTRS</sequence>
<evidence type="ECO:0000313" key="3">
    <source>
        <dbReference type="Proteomes" id="UP000245946"/>
    </source>
</evidence>
<dbReference type="EMBL" id="KZ819299">
    <property type="protein sequence ID" value="PWN96539.1"/>
    <property type="molecule type" value="Genomic_DNA"/>
</dbReference>
<accession>A0A316Z4M0</accession>
<evidence type="ECO:0000256" key="1">
    <source>
        <dbReference type="SAM" id="MobiDB-lite"/>
    </source>
</evidence>
<feature type="compositionally biased region" description="Basic and acidic residues" evidence="1">
    <location>
        <begin position="51"/>
        <end position="65"/>
    </location>
</feature>
<organism evidence="2 3">
    <name type="scientific">Tilletiopsis washingtonensis</name>
    <dbReference type="NCBI Taxonomy" id="58919"/>
    <lineage>
        <taxon>Eukaryota</taxon>
        <taxon>Fungi</taxon>
        <taxon>Dikarya</taxon>
        <taxon>Basidiomycota</taxon>
        <taxon>Ustilaginomycotina</taxon>
        <taxon>Exobasidiomycetes</taxon>
        <taxon>Entylomatales</taxon>
        <taxon>Entylomatales incertae sedis</taxon>
        <taxon>Tilletiopsis</taxon>
    </lineage>
</organism>
<keyword evidence="3" id="KW-1185">Reference proteome</keyword>
<evidence type="ECO:0000313" key="2">
    <source>
        <dbReference type="EMBL" id="PWN96539.1"/>
    </source>
</evidence>
<gene>
    <name evidence="2" type="ORF">FA09DRAFT_331394</name>
</gene>
<dbReference type="GeneID" id="37270551"/>
<dbReference type="Proteomes" id="UP000245946">
    <property type="component" value="Unassembled WGS sequence"/>
</dbReference>
<reference evidence="2 3" key="1">
    <citation type="journal article" date="2018" name="Mol. Biol. Evol.">
        <title>Broad Genomic Sampling Reveals a Smut Pathogenic Ancestry of the Fungal Clade Ustilaginomycotina.</title>
        <authorList>
            <person name="Kijpornyongpan T."/>
            <person name="Mondo S.J."/>
            <person name="Barry K."/>
            <person name="Sandor L."/>
            <person name="Lee J."/>
            <person name="Lipzen A."/>
            <person name="Pangilinan J."/>
            <person name="LaButti K."/>
            <person name="Hainaut M."/>
            <person name="Henrissat B."/>
            <person name="Grigoriev I.V."/>
            <person name="Spatafora J.W."/>
            <person name="Aime M.C."/>
        </authorList>
    </citation>
    <scope>NUCLEOTIDE SEQUENCE [LARGE SCALE GENOMIC DNA]</scope>
    <source>
        <strain evidence="2 3">MCA 4186</strain>
    </source>
</reference>
<dbReference type="AlphaFoldDB" id="A0A316Z4M0"/>
<protein>
    <submittedName>
        <fullName evidence="2">Uncharacterized protein</fullName>
    </submittedName>
</protein>